<keyword evidence="3" id="KW-1185">Reference proteome</keyword>
<evidence type="ECO:0000313" key="2">
    <source>
        <dbReference type="EMBL" id="CDX24945.1"/>
    </source>
</evidence>
<evidence type="ECO:0000313" key="3">
    <source>
        <dbReference type="Proteomes" id="UP000045285"/>
    </source>
</evidence>
<name>A0A090EB41_MESPL</name>
<protein>
    <submittedName>
        <fullName evidence="2">Uncharacterized protein</fullName>
    </submittedName>
</protein>
<proteinExistence type="predicted"/>
<dbReference type="AlphaFoldDB" id="A0A090EB41"/>
<evidence type="ECO:0000256" key="1">
    <source>
        <dbReference type="SAM" id="MobiDB-lite"/>
    </source>
</evidence>
<dbReference type="EMBL" id="CCMZ01000044">
    <property type="protein sequence ID" value="CDX24945.1"/>
    <property type="molecule type" value="Genomic_DNA"/>
</dbReference>
<organism evidence="2 3">
    <name type="scientific">Mesorhizobium plurifarium</name>
    <dbReference type="NCBI Taxonomy" id="69974"/>
    <lineage>
        <taxon>Bacteria</taxon>
        <taxon>Pseudomonadati</taxon>
        <taxon>Pseudomonadota</taxon>
        <taxon>Alphaproteobacteria</taxon>
        <taxon>Hyphomicrobiales</taxon>
        <taxon>Phyllobacteriaceae</taxon>
        <taxon>Mesorhizobium</taxon>
    </lineage>
</organism>
<dbReference type="Proteomes" id="UP000045285">
    <property type="component" value="Unassembled WGS sequence"/>
</dbReference>
<gene>
    <name evidence="2" type="ORF">MPL3356_490024</name>
</gene>
<feature type="compositionally biased region" description="Basic and acidic residues" evidence="1">
    <location>
        <begin position="75"/>
        <end position="94"/>
    </location>
</feature>
<sequence>MIKKGDVTIFRCSLSGQASNRWLEVPAWMFDRSAGVSWRITAAAQVDLAVLVALAELLHDTGVPSQSQKIGAASDSHDSNRGEVHAAQAHDLRR</sequence>
<reference evidence="3" key="1">
    <citation type="submission" date="2014-08" db="EMBL/GenBank/DDBJ databases">
        <authorList>
            <person name="Moulin L."/>
        </authorList>
    </citation>
    <scope>NUCLEOTIDE SEQUENCE [LARGE SCALE GENOMIC DNA]</scope>
</reference>
<accession>A0A090EB41</accession>
<feature type="region of interest" description="Disordered" evidence="1">
    <location>
        <begin position="63"/>
        <end position="94"/>
    </location>
</feature>